<comment type="caution">
    <text evidence="1">The sequence shown here is derived from an EMBL/GenBank/DDBJ whole genome shotgun (WGS) entry which is preliminary data.</text>
</comment>
<proteinExistence type="predicted"/>
<protein>
    <submittedName>
        <fullName evidence="1">Uncharacterized protein</fullName>
    </submittedName>
</protein>
<gene>
    <name evidence="1" type="ORF">FSP39_017218</name>
</gene>
<reference evidence="1" key="1">
    <citation type="submission" date="2019-08" db="EMBL/GenBank/DDBJ databases">
        <title>The improved chromosome-level genome for the pearl oyster Pinctada fucata martensii using PacBio sequencing and Hi-C.</title>
        <authorList>
            <person name="Zheng Z."/>
        </authorList>
    </citation>
    <scope>NUCLEOTIDE SEQUENCE</scope>
    <source>
        <strain evidence="1">ZZ-2019</strain>
        <tissue evidence="1">Adductor muscle</tissue>
    </source>
</reference>
<sequence>MLFYIETFVRDLCVRHQCPPEVLDFIETHESYRVSGDNCKGEGGDFILESKNRAIKKLLPSGLPDDAAWQRATRNVKRVNKVRRIQDCHTCMSFIF</sequence>
<evidence type="ECO:0000313" key="1">
    <source>
        <dbReference type="EMBL" id="KAK3086347.1"/>
    </source>
</evidence>
<organism evidence="1 2">
    <name type="scientific">Pinctada imbricata</name>
    <name type="common">Atlantic pearl-oyster</name>
    <name type="synonym">Pinctada martensii</name>
    <dbReference type="NCBI Taxonomy" id="66713"/>
    <lineage>
        <taxon>Eukaryota</taxon>
        <taxon>Metazoa</taxon>
        <taxon>Spiralia</taxon>
        <taxon>Lophotrochozoa</taxon>
        <taxon>Mollusca</taxon>
        <taxon>Bivalvia</taxon>
        <taxon>Autobranchia</taxon>
        <taxon>Pteriomorphia</taxon>
        <taxon>Pterioida</taxon>
        <taxon>Pterioidea</taxon>
        <taxon>Pteriidae</taxon>
        <taxon>Pinctada</taxon>
    </lineage>
</organism>
<evidence type="ECO:0000313" key="2">
    <source>
        <dbReference type="Proteomes" id="UP001186944"/>
    </source>
</evidence>
<dbReference type="EMBL" id="VSWD01000012">
    <property type="protein sequence ID" value="KAK3086347.1"/>
    <property type="molecule type" value="Genomic_DNA"/>
</dbReference>
<dbReference type="AlphaFoldDB" id="A0AA88XRU1"/>
<accession>A0AA88XRU1</accession>
<name>A0AA88XRU1_PINIB</name>
<keyword evidence="2" id="KW-1185">Reference proteome</keyword>
<dbReference type="Proteomes" id="UP001186944">
    <property type="component" value="Unassembled WGS sequence"/>
</dbReference>